<protein>
    <submittedName>
        <fullName evidence="1">Uncharacterized protein</fullName>
    </submittedName>
</protein>
<reference evidence="1" key="1">
    <citation type="submission" date="2018-06" db="EMBL/GenBank/DDBJ databases">
        <authorList>
            <person name="Zhirakovskaya E."/>
        </authorList>
    </citation>
    <scope>NUCLEOTIDE SEQUENCE</scope>
</reference>
<dbReference type="EMBL" id="UOFI01000058">
    <property type="protein sequence ID" value="VAW64910.1"/>
    <property type="molecule type" value="Genomic_DNA"/>
</dbReference>
<sequence>MYFKHTQLIIFFCTGILSAPVFSEITELIDSSQEDNKDNFWLLENYQPPLNRVWLYGGIDEKKGGYYGLSTNLAINSSFYFDLSATQQNYDFKTNDLSWGFSGRLNEHFNWAVSRIFWGEKNSLEKTDTRMSITFFLDDFSSRLSYERGEVELFFEQQNILPINSLSSDHRSTEFSLSYNWATIYSDIKHKQHNYKTNQPERISRPVIFALANSIALQQARNLAERESSILLGLQLHDINYELLFSQIDSAFSRNSYSYASFSLLKSIDPQLLLGASIDIPLNEGLVTAGLSLGYMW</sequence>
<proteinExistence type="predicted"/>
<accession>A0A3B0XJP4</accession>
<name>A0A3B0XJP4_9ZZZZ</name>
<evidence type="ECO:0000313" key="1">
    <source>
        <dbReference type="EMBL" id="VAW64910.1"/>
    </source>
</evidence>
<dbReference type="AlphaFoldDB" id="A0A3B0XJP4"/>
<gene>
    <name evidence="1" type="ORF">MNBD_GAMMA09-803</name>
</gene>
<organism evidence="1">
    <name type="scientific">hydrothermal vent metagenome</name>
    <dbReference type="NCBI Taxonomy" id="652676"/>
    <lineage>
        <taxon>unclassified sequences</taxon>
        <taxon>metagenomes</taxon>
        <taxon>ecological metagenomes</taxon>
    </lineage>
</organism>